<evidence type="ECO:0000256" key="1">
    <source>
        <dbReference type="SAM" id="MobiDB-lite"/>
    </source>
</evidence>
<evidence type="ECO:0000313" key="3">
    <source>
        <dbReference type="EMBL" id="KAJ7754782.1"/>
    </source>
</evidence>
<evidence type="ECO:0000256" key="2">
    <source>
        <dbReference type="SAM" id="Phobius"/>
    </source>
</evidence>
<gene>
    <name evidence="3" type="ORF">B0H16DRAFT_1690395</name>
</gene>
<reference evidence="3" key="1">
    <citation type="submission" date="2023-03" db="EMBL/GenBank/DDBJ databases">
        <title>Massive genome expansion in bonnet fungi (Mycena s.s.) driven by repeated elements and novel gene families across ecological guilds.</title>
        <authorList>
            <consortium name="Lawrence Berkeley National Laboratory"/>
            <person name="Harder C.B."/>
            <person name="Miyauchi S."/>
            <person name="Viragh M."/>
            <person name="Kuo A."/>
            <person name="Thoen E."/>
            <person name="Andreopoulos B."/>
            <person name="Lu D."/>
            <person name="Skrede I."/>
            <person name="Drula E."/>
            <person name="Henrissat B."/>
            <person name="Morin E."/>
            <person name="Kohler A."/>
            <person name="Barry K."/>
            <person name="LaButti K."/>
            <person name="Morin E."/>
            <person name="Salamov A."/>
            <person name="Lipzen A."/>
            <person name="Mereny Z."/>
            <person name="Hegedus B."/>
            <person name="Baldrian P."/>
            <person name="Stursova M."/>
            <person name="Weitz H."/>
            <person name="Taylor A."/>
            <person name="Grigoriev I.V."/>
            <person name="Nagy L.G."/>
            <person name="Martin F."/>
            <person name="Kauserud H."/>
        </authorList>
    </citation>
    <scope>NUCLEOTIDE SEQUENCE</scope>
    <source>
        <strain evidence="3">CBHHK182m</strain>
    </source>
</reference>
<keyword evidence="2" id="KW-1133">Transmembrane helix</keyword>
<feature type="compositionally biased region" description="Low complexity" evidence="1">
    <location>
        <begin position="200"/>
        <end position="210"/>
    </location>
</feature>
<keyword evidence="2" id="KW-0472">Membrane</keyword>
<sequence length="220" mass="24555">MEINARYESRVACRKTEGIQRQRDCTLARLDGCSGRRRPCSGWSIAREDGSPSCKLGDQKMRKGREGTDVLLEDDAGRAFLKGMGWKSQDEMGLESSASLRLILLPCLFIWFFVFPRWVMSKCLSDGYRRPNSRQAQRRVPSQTKHTAHPSRIPHPSDYPLTATTPQSLAPSDIPLPTLPQHAKSFEPFLDGRLVGLRSSASPRSELSSRGPTNTALARA</sequence>
<feature type="transmembrane region" description="Helical" evidence="2">
    <location>
        <begin position="102"/>
        <end position="120"/>
    </location>
</feature>
<feature type="region of interest" description="Disordered" evidence="1">
    <location>
        <begin position="128"/>
        <end position="177"/>
    </location>
</feature>
<name>A0AAD7J192_9AGAR</name>
<dbReference type="Proteomes" id="UP001215598">
    <property type="component" value="Unassembled WGS sequence"/>
</dbReference>
<keyword evidence="2" id="KW-0812">Transmembrane</keyword>
<feature type="compositionally biased region" description="Polar residues" evidence="1">
    <location>
        <begin position="211"/>
        <end position="220"/>
    </location>
</feature>
<evidence type="ECO:0000313" key="4">
    <source>
        <dbReference type="Proteomes" id="UP001215598"/>
    </source>
</evidence>
<organism evidence="3 4">
    <name type="scientific">Mycena metata</name>
    <dbReference type="NCBI Taxonomy" id="1033252"/>
    <lineage>
        <taxon>Eukaryota</taxon>
        <taxon>Fungi</taxon>
        <taxon>Dikarya</taxon>
        <taxon>Basidiomycota</taxon>
        <taxon>Agaricomycotina</taxon>
        <taxon>Agaricomycetes</taxon>
        <taxon>Agaricomycetidae</taxon>
        <taxon>Agaricales</taxon>
        <taxon>Marasmiineae</taxon>
        <taxon>Mycenaceae</taxon>
        <taxon>Mycena</taxon>
    </lineage>
</organism>
<evidence type="ECO:0008006" key="5">
    <source>
        <dbReference type="Google" id="ProtNLM"/>
    </source>
</evidence>
<feature type="region of interest" description="Disordered" evidence="1">
    <location>
        <begin position="200"/>
        <end position="220"/>
    </location>
</feature>
<comment type="caution">
    <text evidence="3">The sequence shown here is derived from an EMBL/GenBank/DDBJ whole genome shotgun (WGS) entry which is preliminary data.</text>
</comment>
<protein>
    <recommendedName>
        <fullName evidence="5">G-patch domain-containing protein</fullName>
    </recommendedName>
</protein>
<proteinExistence type="predicted"/>
<accession>A0AAD7J192</accession>
<dbReference type="EMBL" id="JARKIB010000051">
    <property type="protein sequence ID" value="KAJ7754782.1"/>
    <property type="molecule type" value="Genomic_DNA"/>
</dbReference>
<dbReference type="AlphaFoldDB" id="A0AAD7J192"/>
<keyword evidence="4" id="KW-1185">Reference proteome</keyword>